<feature type="domain" description="AAA-ATPase-like" evidence="1">
    <location>
        <begin position="6"/>
        <end position="69"/>
    </location>
</feature>
<evidence type="ECO:0000259" key="1">
    <source>
        <dbReference type="Pfam" id="PF09820"/>
    </source>
</evidence>
<keyword evidence="3" id="KW-1185">Reference proteome</keyword>
<dbReference type="PANTHER" id="PTHR34825">
    <property type="entry name" value="CONSERVED PROTEIN, WITH A WEAK D-GALACTARATE DEHYDRATASE/ALTRONATE HYDROLASE DOMAIN"/>
    <property type="match status" value="1"/>
</dbReference>
<evidence type="ECO:0000313" key="2">
    <source>
        <dbReference type="EMBL" id="GAA6499203.1"/>
    </source>
</evidence>
<sequence>MQKALPIGNDQFRIVREKDYYYIDKTLLIKEFLELRDTASLITRPRRFGKTLNMTMLREFFDITRDSRNLLSFIFPLKTVAVRHRMS</sequence>
<dbReference type="EMBL" id="BAABZQ010000001">
    <property type="protein sequence ID" value="GAA6499203.1"/>
    <property type="molecule type" value="Genomic_DNA"/>
</dbReference>
<proteinExistence type="predicted"/>
<comment type="caution">
    <text evidence="2">The sequence shown here is derived from an EMBL/GenBank/DDBJ whole genome shotgun (WGS) entry which is preliminary data.</text>
</comment>
<dbReference type="InterPro" id="IPR018631">
    <property type="entry name" value="AAA-ATPase-like_dom"/>
</dbReference>
<gene>
    <name evidence="2" type="ORF">K340107D12_20190</name>
</gene>
<organism evidence="2 3">
    <name type="scientific">Blautia parvula</name>
    <dbReference type="NCBI Taxonomy" id="2877527"/>
    <lineage>
        <taxon>Bacteria</taxon>
        <taxon>Bacillati</taxon>
        <taxon>Bacillota</taxon>
        <taxon>Clostridia</taxon>
        <taxon>Lachnospirales</taxon>
        <taxon>Lachnospiraceae</taxon>
        <taxon>Blautia</taxon>
    </lineage>
</organism>
<accession>A0ABQ0BRP7</accession>
<evidence type="ECO:0000313" key="3">
    <source>
        <dbReference type="Proteomes" id="UP001600941"/>
    </source>
</evidence>
<protein>
    <recommendedName>
        <fullName evidence="1">AAA-ATPase-like domain-containing protein</fullName>
    </recommendedName>
</protein>
<dbReference type="Proteomes" id="UP001600941">
    <property type="component" value="Unassembled WGS sequence"/>
</dbReference>
<dbReference type="PANTHER" id="PTHR34825:SF1">
    <property type="entry name" value="AAA-ATPASE-LIKE DOMAIN-CONTAINING PROTEIN"/>
    <property type="match status" value="1"/>
</dbReference>
<dbReference type="Pfam" id="PF09820">
    <property type="entry name" value="AAA-ATPase_like"/>
    <property type="match status" value="1"/>
</dbReference>
<reference evidence="2 3" key="1">
    <citation type="submission" date="2024-04" db="EMBL/GenBank/DDBJ databases">
        <title>Defined microbial consortia suppress multidrug-resistant proinflammatory Enterobacteriaceae via ecological control.</title>
        <authorList>
            <person name="Furuichi M."/>
            <person name="Kawaguchi T."/>
            <person name="Pust M."/>
            <person name="Yasuma K."/>
            <person name="Plichta D."/>
            <person name="Hasegawa N."/>
            <person name="Ohya T."/>
            <person name="Bhattarai S."/>
            <person name="Sasajima S."/>
            <person name="Aoto Y."/>
            <person name="Tuganbaev T."/>
            <person name="Yaginuma M."/>
            <person name="Ueda M."/>
            <person name="Okahashi N."/>
            <person name="Amafuji K."/>
            <person name="Kiridooshi Y."/>
            <person name="Sugita K."/>
            <person name="Strazar M."/>
            <person name="Skelly A."/>
            <person name="Suda W."/>
            <person name="Hattori M."/>
            <person name="Nakamoto N."/>
            <person name="Caballero S."/>
            <person name="Norman J."/>
            <person name="Olle B."/>
            <person name="Tanoue T."/>
            <person name="Arita M."/>
            <person name="Bucci V."/>
            <person name="Atarashi K."/>
            <person name="Xavier R."/>
            <person name="Honda K."/>
        </authorList>
    </citation>
    <scope>NUCLEOTIDE SEQUENCE [LARGE SCALE GENOMIC DNA]</scope>
    <source>
        <strain evidence="3">k34-0107-D12</strain>
    </source>
</reference>
<name>A0ABQ0BRP7_9FIRM</name>